<dbReference type="RefSeq" id="WP_075726784.1">
    <property type="nucleotide sequence ID" value="NZ_LTDM01000026.1"/>
</dbReference>
<dbReference type="OrthoDB" id="2087508at2"/>
<feature type="chain" id="PRO_5013002018" evidence="1">
    <location>
        <begin position="29"/>
        <end position="77"/>
    </location>
</feature>
<evidence type="ECO:0000256" key="1">
    <source>
        <dbReference type="SAM" id="SignalP"/>
    </source>
</evidence>
<sequence>MKSRIRKALVYLLLSFFVLSNIPNDVQAVSQVTTYSIEEIKPYAEESKWYYRDVNGRQQKRLWSRTYGYWITDWIWA</sequence>
<name>A0A1U7M566_TISCR</name>
<feature type="signal peptide" evidence="1">
    <location>
        <begin position="1"/>
        <end position="28"/>
    </location>
</feature>
<protein>
    <submittedName>
        <fullName evidence="2">Uncharacterized protein</fullName>
    </submittedName>
</protein>
<dbReference type="AlphaFoldDB" id="A0A1U7M566"/>
<dbReference type="Proteomes" id="UP000186112">
    <property type="component" value="Unassembled WGS sequence"/>
</dbReference>
<proteinExistence type="predicted"/>
<reference evidence="2 3" key="1">
    <citation type="submission" date="2016-02" db="EMBL/GenBank/DDBJ databases">
        <title>Genome sequence of Tissierella creatinophila DSM 6911.</title>
        <authorList>
            <person name="Poehlein A."/>
            <person name="Daniel R."/>
        </authorList>
    </citation>
    <scope>NUCLEOTIDE SEQUENCE [LARGE SCALE GENOMIC DNA]</scope>
    <source>
        <strain evidence="2 3">DSM 6911</strain>
    </source>
</reference>
<evidence type="ECO:0000313" key="3">
    <source>
        <dbReference type="Proteomes" id="UP000186112"/>
    </source>
</evidence>
<gene>
    <name evidence="2" type="ORF">TICRE_15450</name>
</gene>
<comment type="caution">
    <text evidence="2">The sequence shown here is derived from an EMBL/GenBank/DDBJ whole genome shotgun (WGS) entry which is preliminary data.</text>
</comment>
<keyword evidence="1" id="KW-0732">Signal</keyword>
<dbReference type="EMBL" id="LTDM01000026">
    <property type="protein sequence ID" value="OLS02464.1"/>
    <property type="molecule type" value="Genomic_DNA"/>
</dbReference>
<organism evidence="2 3">
    <name type="scientific">Tissierella creatinophila DSM 6911</name>
    <dbReference type="NCBI Taxonomy" id="1123403"/>
    <lineage>
        <taxon>Bacteria</taxon>
        <taxon>Bacillati</taxon>
        <taxon>Bacillota</taxon>
        <taxon>Tissierellia</taxon>
        <taxon>Tissierellales</taxon>
        <taxon>Tissierellaceae</taxon>
        <taxon>Tissierella</taxon>
    </lineage>
</organism>
<keyword evidence="3" id="KW-1185">Reference proteome</keyword>
<accession>A0A1U7M566</accession>
<evidence type="ECO:0000313" key="2">
    <source>
        <dbReference type="EMBL" id="OLS02464.1"/>
    </source>
</evidence>